<keyword evidence="3" id="KW-1185">Reference proteome</keyword>
<organism evidence="2 3">
    <name type="scientific">Dactylellina haptotyla (strain CBS 200.50)</name>
    <name type="common">Nematode-trapping fungus</name>
    <name type="synonym">Monacrosporium haptotylum</name>
    <dbReference type="NCBI Taxonomy" id="1284197"/>
    <lineage>
        <taxon>Eukaryota</taxon>
        <taxon>Fungi</taxon>
        <taxon>Dikarya</taxon>
        <taxon>Ascomycota</taxon>
        <taxon>Pezizomycotina</taxon>
        <taxon>Orbiliomycetes</taxon>
        <taxon>Orbiliales</taxon>
        <taxon>Orbiliaceae</taxon>
        <taxon>Dactylellina</taxon>
    </lineage>
</organism>
<dbReference type="EMBL" id="AQGS01000065">
    <property type="protein sequence ID" value="EPS43796.1"/>
    <property type="molecule type" value="Genomic_DNA"/>
</dbReference>
<feature type="compositionally biased region" description="Polar residues" evidence="1">
    <location>
        <begin position="772"/>
        <end position="783"/>
    </location>
</feature>
<accession>S8AS23</accession>
<protein>
    <submittedName>
        <fullName evidence="2">Uncharacterized protein</fullName>
    </submittedName>
</protein>
<reference evidence="2 3" key="1">
    <citation type="journal article" date="2013" name="PLoS Genet.">
        <title>Genomic mechanisms accounting for the adaptation to parasitism in nematode-trapping fungi.</title>
        <authorList>
            <person name="Meerupati T."/>
            <person name="Andersson K.M."/>
            <person name="Friman E."/>
            <person name="Kumar D."/>
            <person name="Tunlid A."/>
            <person name="Ahren D."/>
        </authorList>
    </citation>
    <scope>NUCLEOTIDE SEQUENCE [LARGE SCALE GENOMIC DNA]</scope>
    <source>
        <strain evidence="2 3">CBS 200.50</strain>
    </source>
</reference>
<feature type="region of interest" description="Disordered" evidence="1">
    <location>
        <begin position="565"/>
        <end position="599"/>
    </location>
</feature>
<feature type="compositionally biased region" description="Basic residues" evidence="1">
    <location>
        <begin position="747"/>
        <end position="759"/>
    </location>
</feature>
<dbReference type="Proteomes" id="UP000015100">
    <property type="component" value="Unassembled WGS sequence"/>
</dbReference>
<proteinExistence type="predicted"/>
<gene>
    <name evidence="2" type="ORF">H072_2235</name>
</gene>
<evidence type="ECO:0000313" key="3">
    <source>
        <dbReference type="Proteomes" id="UP000015100"/>
    </source>
</evidence>
<evidence type="ECO:0000313" key="2">
    <source>
        <dbReference type="EMBL" id="EPS43796.1"/>
    </source>
</evidence>
<evidence type="ECO:0000256" key="1">
    <source>
        <dbReference type="SAM" id="MobiDB-lite"/>
    </source>
</evidence>
<feature type="compositionally biased region" description="Polar residues" evidence="1">
    <location>
        <begin position="799"/>
        <end position="810"/>
    </location>
</feature>
<dbReference type="AlphaFoldDB" id="S8AS23"/>
<reference evidence="3" key="2">
    <citation type="submission" date="2013-04" db="EMBL/GenBank/DDBJ databases">
        <title>Genomic mechanisms accounting for the adaptation to parasitism in nematode-trapping fungi.</title>
        <authorList>
            <person name="Ahren D.G."/>
        </authorList>
    </citation>
    <scope>NUCLEOTIDE SEQUENCE [LARGE SCALE GENOMIC DNA]</scope>
    <source>
        <strain evidence="3">CBS 200.50</strain>
    </source>
</reference>
<name>S8AS23_DACHA</name>
<feature type="region of interest" description="Disordered" evidence="1">
    <location>
        <begin position="699"/>
        <end position="810"/>
    </location>
</feature>
<dbReference type="OrthoDB" id="10268111at2759"/>
<comment type="caution">
    <text evidence="2">The sequence shown here is derived from an EMBL/GenBank/DDBJ whole genome shotgun (WGS) entry which is preliminary data.</text>
</comment>
<sequence length="810" mass="88776">MPLAIQNIITKASPPRYTPNDPNCSIQWCDPRSGIQVAVCGPGARTVDLAPLEVTIRMGYLQLALSNSPNSNVKCNWTTGAASGDFYTGHIQHVGGGRNESWYLDLRKETCSNDRWSIPHEQGQGLGNPTLSPPIVDLNTTYDTKFPYVRWTCALGARTYFAEDEVLTWKNLDQVSQLMLSGLLEPFWDYSTHLWNGCRQHYCEPSSRVLVSLCGKESLERSDKSYVAYVLSKAVLRLTDPAEDESLCYSLVESDNVVFIVDTQQTSCEDEGGTSEWSFIPADPPRPKVQAKPNAFIFPENFDFFTLETMNGDYVDIEDPDDPQAAAGPFVTGGGGHLESPVRTIWTTSHAKRRPKELEGTVTPGDNFQFVGTADKALQHLKLQGFPTDRSSTAKFWLGYSANPDSDHLILLTIEADPDEEDGGDQPWYSSHTETTNNANSGEPVIETTITEGTSPDGSDERIVTQTKVDDNSGPGFDQHIVTQVQVSSPDDYERQQLFSSAEKLGDVDYDYARPIGGADDFIQDGQLFNQDGIDLEDIAAGSASVDDYFNKLINIGEQMLQGEGKDVYADDEASSKPPGLSPENAQPGSGGLGIGEHQRPTSEMLRSMLGLSSGPKTGENNLYATPEASPEVEVDEQVEFSVDIDAIPNDTPIMWTPGREASDKGMNAPMTMGSFADLAADDAPTEEIVTDTVTQKVVQDPVPKPARAKLKLSSNPYNDPGPPEESKADTTVSTTVDEEVWTDVKRPKKGPKKKKPKKVVPGEPADWWEAQAQSNQRINTGYQGRGYRPGVVWGPKSNHFSTECSSKHF</sequence>
<dbReference type="HOGENOM" id="CLU_348156_0_0_1"/>